<protein>
    <submittedName>
        <fullName evidence="1">Uncharacterized protein</fullName>
    </submittedName>
</protein>
<reference evidence="1 2" key="1">
    <citation type="journal article" date="2019" name="Nat. Ecol. Evol.">
        <title>Megaphylogeny resolves global patterns of mushroom evolution.</title>
        <authorList>
            <person name="Varga T."/>
            <person name="Krizsan K."/>
            <person name="Foldi C."/>
            <person name="Dima B."/>
            <person name="Sanchez-Garcia M."/>
            <person name="Sanchez-Ramirez S."/>
            <person name="Szollosi G.J."/>
            <person name="Szarkandi J.G."/>
            <person name="Papp V."/>
            <person name="Albert L."/>
            <person name="Andreopoulos W."/>
            <person name="Angelini C."/>
            <person name="Antonin V."/>
            <person name="Barry K.W."/>
            <person name="Bougher N.L."/>
            <person name="Buchanan P."/>
            <person name="Buyck B."/>
            <person name="Bense V."/>
            <person name="Catcheside P."/>
            <person name="Chovatia M."/>
            <person name="Cooper J."/>
            <person name="Damon W."/>
            <person name="Desjardin D."/>
            <person name="Finy P."/>
            <person name="Geml J."/>
            <person name="Haridas S."/>
            <person name="Hughes K."/>
            <person name="Justo A."/>
            <person name="Karasinski D."/>
            <person name="Kautmanova I."/>
            <person name="Kiss B."/>
            <person name="Kocsube S."/>
            <person name="Kotiranta H."/>
            <person name="LaButti K.M."/>
            <person name="Lechner B.E."/>
            <person name="Liimatainen K."/>
            <person name="Lipzen A."/>
            <person name="Lukacs Z."/>
            <person name="Mihaltcheva S."/>
            <person name="Morgado L.N."/>
            <person name="Niskanen T."/>
            <person name="Noordeloos M.E."/>
            <person name="Ohm R.A."/>
            <person name="Ortiz-Santana B."/>
            <person name="Ovrebo C."/>
            <person name="Racz N."/>
            <person name="Riley R."/>
            <person name="Savchenko A."/>
            <person name="Shiryaev A."/>
            <person name="Soop K."/>
            <person name="Spirin V."/>
            <person name="Szebenyi C."/>
            <person name="Tomsovsky M."/>
            <person name="Tulloss R.E."/>
            <person name="Uehling J."/>
            <person name="Grigoriev I.V."/>
            <person name="Vagvolgyi C."/>
            <person name="Papp T."/>
            <person name="Martin F.M."/>
            <person name="Miettinen O."/>
            <person name="Hibbett D.S."/>
            <person name="Nagy L.G."/>
        </authorList>
    </citation>
    <scope>NUCLEOTIDE SEQUENCE [LARGE SCALE GENOMIC DNA]</scope>
    <source>
        <strain evidence="1 2">NL-1719</strain>
    </source>
</reference>
<organism evidence="1 2">
    <name type="scientific">Pluteus cervinus</name>
    <dbReference type="NCBI Taxonomy" id="181527"/>
    <lineage>
        <taxon>Eukaryota</taxon>
        <taxon>Fungi</taxon>
        <taxon>Dikarya</taxon>
        <taxon>Basidiomycota</taxon>
        <taxon>Agaricomycotina</taxon>
        <taxon>Agaricomycetes</taxon>
        <taxon>Agaricomycetidae</taxon>
        <taxon>Agaricales</taxon>
        <taxon>Pluteineae</taxon>
        <taxon>Pluteaceae</taxon>
        <taxon>Pluteus</taxon>
    </lineage>
</organism>
<sequence length="382" mass="39189">MAPSKQARAIKVKVPRHNAQRLGLKLNAEVNKTAKADKVRVDTAQPHPDLAAAIESASDWNSMLLTARAERGPQWDVGTQQFLVDEYSELYYDPTPLVEVVKKQTEEENPPESTQQTQAPPLQASSSYGSGNPLPVHQLPQTPHHSQIHSRHQTPLRDRDFHASSIHPHHPQGSSHPLASGGGHPVGVSGEIGLGHPGMHHGMGTPGSVAGTPQRHPGNYSYPSTPSNMGAGGMGGMAMGGGMGMNMNAGGMGGGMNMGMGMNMNMRGTPGPFPGGVGGMGGAGGAGGAGNSPFAPIPPNQFYGNPMAGHDGSPMRMNMGGGGGNMGMVGGHGMMGGHPMNAGGSTPGMGMGVGGTGMQSIGMGMDVSPSIGRRMTGEFPMH</sequence>
<proteinExistence type="predicted"/>
<evidence type="ECO:0000313" key="2">
    <source>
        <dbReference type="Proteomes" id="UP000308600"/>
    </source>
</evidence>
<dbReference type="Proteomes" id="UP000308600">
    <property type="component" value="Unassembled WGS sequence"/>
</dbReference>
<keyword evidence="2" id="KW-1185">Reference proteome</keyword>
<gene>
    <name evidence="1" type="ORF">BDN72DRAFT_832595</name>
</gene>
<name>A0ACD3BC57_9AGAR</name>
<accession>A0ACD3BC57</accession>
<evidence type="ECO:0000313" key="1">
    <source>
        <dbReference type="EMBL" id="TFK75241.1"/>
    </source>
</evidence>
<dbReference type="EMBL" id="ML208264">
    <property type="protein sequence ID" value="TFK75241.1"/>
    <property type="molecule type" value="Genomic_DNA"/>
</dbReference>